<feature type="transmembrane region" description="Helical" evidence="14">
    <location>
        <begin position="45"/>
        <end position="64"/>
    </location>
</feature>
<dbReference type="PROSITE" id="PS00344">
    <property type="entry name" value="GATA_ZN_FINGER_1"/>
    <property type="match status" value="1"/>
</dbReference>
<dbReference type="GO" id="GO:0008324">
    <property type="term" value="F:monoatomic cation transmembrane transporter activity"/>
    <property type="evidence" value="ECO:0007669"/>
    <property type="project" value="InterPro"/>
</dbReference>
<dbReference type="NCBIfam" id="TIGR01297">
    <property type="entry name" value="CDF"/>
    <property type="match status" value="1"/>
</dbReference>
<dbReference type="SUPFAM" id="SSF161111">
    <property type="entry name" value="Cation efflux protein transmembrane domain-like"/>
    <property type="match status" value="1"/>
</dbReference>
<dbReference type="Pfam" id="PF01545">
    <property type="entry name" value="Cation_efflux"/>
    <property type="match status" value="1"/>
</dbReference>
<organism evidence="17 18">
    <name type="scientific">Thlaspi arvense</name>
    <name type="common">Field penny-cress</name>
    <dbReference type="NCBI Taxonomy" id="13288"/>
    <lineage>
        <taxon>Eukaryota</taxon>
        <taxon>Viridiplantae</taxon>
        <taxon>Streptophyta</taxon>
        <taxon>Embryophyta</taxon>
        <taxon>Tracheophyta</taxon>
        <taxon>Spermatophyta</taxon>
        <taxon>Magnoliopsida</taxon>
        <taxon>eudicotyledons</taxon>
        <taxon>Gunneridae</taxon>
        <taxon>Pentapetalae</taxon>
        <taxon>rosids</taxon>
        <taxon>malvids</taxon>
        <taxon>Brassicales</taxon>
        <taxon>Brassicaceae</taxon>
        <taxon>Thlaspideae</taxon>
        <taxon>Thlaspi</taxon>
    </lineage>
</organism>
<gene>
    <name evidence="17" type="ORF">TAV2_LOCUS92</name>
</gene>
<dbReference type="InterPro" id="IPR002524">
    <property type="entry name" value="Cation_efflux"/>
</dbReference>
<evidence type="ECO:0000256" key="9">
    <source>
        <dbReference type="ARBA" id="ARBA00023125"/>
    </source>
</evidence>
<feature type="transmembrane region" description="Helical" evidence="14">
    <location>
        <begin position="573"/>
        <end position="593"/>
    </location>
</feature>
<sequence>MDPSLVLFHRSVSLSLALFLGFSFFKSPRRYKLRRVFQPSVSLLLFRSFFISSVLAIVSLHRFFVGSSTSSFFSFGVAPTRIDQDPMHVPYEDDDLHQIHNGSVIVDDHADGGNGGGMSEGVETDIPSHPGNITDNRGEVVDRGNEQGDQLTLSFQGQVYVFDSVLPEKVQAVLLLLGGRELPQAPPTGLVASSHQNNRVLGLPGTPQRFSMPQRLASLVRFREKRKGRNFDKKIRYTVRKEVALRMQRNKGQFTSAKPNNDEAASAGSSWGSNQTWAIEGCEAQNQEISCRHCGIGEKSTPMMRRGPEGPRTLCNACGLIDLSKGAPQTAQNAPLNKNEDANHEAGEMMVVVADNKEIPGHKSKAFSFWASFDFLWKKNPYLHALNTSEMQLSHRLFSRLLHSPGRCYRRTSVGGSLHLLLQFDEKSDGFVESHRSFSSLIRSNSQLRGFLSTNCSIKGPGVRCSVSLERDNPLIDSYSSHRSFFTRAKQVKRIEINDRHSQRAVNTALWCNFLVFSLKFGVWWTSSSHVIMAEVVHSVADFANQALLAYGLSSSRRAPDALHPYGYSKERFVWSLISAVGIFCLGSGATIVNGVQNLWTSQPPPNMEYAALVIGGSFLIEGASLLVAIQAVKKGAAQEGMTVRDYIWRGHDPTSVAVMTEDGAAVTGLAIAAASLVAVNVTGNPIYDPIGSIVVGNLLGMVAIFLIQRNRHALIGRAMDDQDMRKVLQFLKNDSVVDALYDCKSEVIGPGSFRFKAEIDFNGQVVVQNYLKRTGRDEWAKQFREAAKRGDDDSAMLDIMSNYGEEVVTALGSEVDRLEKEIQELVPGIQHVDIEAHNPVDQSL</sequence>
<dbReference type="SMART" id="SM00401">
    <property type="entry name" value="ZnF_GATA"/>
    <property type="match status" value="1"/>
</dbReference>
<dbReference type="PROSITE" id="PS51320">
    <property type="entry name" value="TIFY"/>
    <property type="match status" value="1"/>
</dbReference>
<evidence type="ECO:0000256" key="3">
    <source>
        <dbReference type="ARBA" id="ARBA00004141"/>
    </source>
</evidence>
<evidence type="ECO:0000256" key="1">
    <source>
        <dbReference type="ARBA" id="ARBA00002206"/>
    </source>
</evidence>
<dbReference type="InterPro" id="IPR010402">
    <property type="entry name" value="CCT_domain"/>
</dbReference>
<evidence type="ECO:0000313" key="17">
    <source>
        <dbReference type="EMBL" id="CAH2036411.1"/>
    </source>
</evidence>
<evidence type="ECO:0000256" key="13">
    <source>
        <dbReference type="PROSITE-ProRule" id="PRU00357"/>
    </source>
</evidence>
<dbReference type="GO" id="GO:0043565">
    <property type="term" value="F:sequence-specific DNA binding"/>
    <property type="evidence" value="ECO:0007669"/>
    <property type="project" value="InterPro"/>
</dbReference>
<dbReference type="Pfam" id="PF00320">
    <property type="entry name" value="GATA"/>
    <property type="match status" value="1"/>
</dbReference>
<dbReference type="AlphaFoldDB" id="A0AAU9RCN4"/>
<dbReference type="SMART" id="SM00979">
    <property type="entry name" value="TIFY"/>
    <property type="match status" value="1"/>
</dbReference>
<evidence type="ECO:0000256" key="2">
    <source>
        <dbReference type="ARBA" id="ARBA00004123"/>
    </source>
</evidence>
<feature type="transmembrane region" description="Helical" evidence="14">
    <location>
        <begin position="690"/>
        <end position="708"/>
    </location>
</feature>
<name>A0AAU9RCN4_THLAR</name>
<dbReference type="InterPro" id="IPR013088">
    <property type="entry name" value="Znf_NHR/GATA"/>
</dbReference>
<evidence type="ECO:0000256" key="7">
    <source>
        <dbReference type="ARBA" id="ARBA00022989"/>
    </source>
</evidence>
<evidence type="ECO:0000256" key="8">
    <source>
        <dbReference type="ARBA" id="ARBA00023015"/>
    </source>
</evidence>
<dbReference type="EMBL" id="OU466857">
    <property type="protein sequence ID" value="CAH2036411.1"/>
    <property type="molecule type" value="Genomic_DNA"/>
</dbReference>
<keyword evidence="12 13" id="KW-0539">Nucleus</keyword>
<keyword evidence="5" id="KW-0813">Transport</keyword>
<dbReference type="Gene3D" id="1.20.1510.10">
    <property type="entry name" value="Cation efflux protein transmembrane domain"/>
    <property type="match status" value="1"/>
</dbReference>
<dbReference type="Gene3D" id="3.30.50.10">
    <property type="entry name" value="Erythroid Transcription Factor GATA-1, subunit A"/>
    <property type="match status" value="1"/>
</dbReference>
<dbReference type="InterPro" id="IPR027469">
    <property type="entry name" value="Cation_efflux_TMD_sf"/>
</dbReference>
<dbReference type="Pfam" id="PF06203">
    <property type="entry name" value="CCT"/>
    <property type="match status" value="1"/>
</dbReference>
<dbReference type="InterPro" id="IPR010399">
    <property type="entry name" value="Tify_dom"/>
</dbReference>
<dbReference type="Proteomes" id="UP000836841">
    <property type="component" value="Chromosome 1"/>
</dbReference>
<evidence type="ECO:0000259" key="15">
    <source>
        <dbReference type="PROSITE" id="PS51017"/>
    </source>
</evidence>
<evidence type="ECO:0000256" key="11">
    <source>
        <dbReference type="ARBA" id="ARBA00023163"/>
    </source>
</evidence>
<dbReference type="GO" id="GO:0005783">
    <property type="term" value="C:endoplasmic reticulum"/>
    <property type="evidence" value="ECO:0007669"/>
    <property type="project" value="TreeGrafter"/>
</dbReference>
<keyword evidence="10 14" id="KW-0472">Membrane</keyword>
<evidence type="ECO:0000313" key="18">
    <source>
        <dbReference type="Proteomes" id="UP000836841"/>
    </source>
</evidence>
<keyword evidence="6 14" id="KW-0812">Transmembrane</keyword>
<dbReference type="InterPro" id="IPR040177">
    <property type="entry name" value="SLC30A9"/>
</dbReference>
<comment type="function">
    <text evidence="1">Transcriptional activator that specifically binds 5'-GATA-3' or 5'-GAT-3' motifs within gene promoters.</text>
</comment>
<evidence type="ECO:0000256" key="12">
    <source>
        <dbReference type="ARBA" id="ARBA00023242"/>
    </source>
</evidence>
<feature type="transmembrane region" description="Helical" evidence="14">
    <location>
        <begin position="6"/>
        <end position="25"/>
    </location>
</feature>
<evidence type="ECO:0000256" key="14">
    <source>
        <dbReference type="SAM" id="Phobius"/>
    </source>
</evidence>
<evidence type="ECO:0000256" key="5">
    <source>
        <dbReference type="ARBA" id="ARBA00022448"/>
    </source>
</evidence>
<comment type="subcellular location">
    <subcellularLocation>
        <location evidence="3">Membrane</location>
        <topology evidence="3">Multi-pass membrane protein</topology>
    </subcellularLocation>
    <subcellularLocation>
        <location evidence="2 13">Nucleus</location>
    </subcellularLocation>
</comment>
<proteinExistence type="inferred from homology"/>
<evidence type="ECO:0000256" key="10">
    <source>
        <dbReference type="ARBA" id="ARBA00023136"/>
    </source>
</evidence>
<dbReference type="GO" id="GO:0008270">
    <property type="term" value="F:zinc ion binding"/>
    <property type="evidence" value="ECO:0007669"/>
    <property type="project" value="InterPro"/>
</dbReference>
<dbReference type="PROSITE" id="PS51017">
    <property type="entry name" value="CCT"/>
    <property type="match status" value="1"/>
</dbReference>
<evidence type="ECO:0000256" key="4">
    <source>
        <dbReference type="ARBA" id="ARBA00007722"/>
    </source>
</evidence>
<comment type="similarity">
    <text evidence="4">Belongs to the type IV zinc-finger family. Class C subfamily.</text>
</comment>
<dbReference type="PANTHER" id="PTHR13414:SF9">
    <property type="entry name" value="PROTON-COUPLED ZINC ANTIPORTER SLC30A9, MITOCHONDRIAL"/>
    <property type="match status" value="1"/>
</dbReference>
<dbReference type="GO" id="GO:0005634">
    <property type="term" value="C:nucleus"/>
    <property type="evidence" value="ECO:0007669"/>
    <property type="project" value="UniProtKB-SubCell"/>
</dbReference>
<keyword evidence="9" id="KW-0238">DNA-binding</keyword>
<accession>A0AAU9RCN4</accession>
<dbReference type="GO" id="GO:0006355">
    <property type="term" value="P:regulation of DNA-templated transcription"/>
    <property type="evidence" value="ECO:0007669"/>
    <property type="project" value="InterPro"/>
</dbReference>
<feature type="domain" description="CCT" evidence="15">
    <location>
        <begin position="215"/>
        <end position="257"/>
    </location>
</feature>
<dbReference type="SUPFAM" id="SSF57716">
    <property type="entry name" value="Glucocorticoid receptor-like (DNA-binding domain)"/>
    <property type="match status" value="1"/>
</dbReference>
<evidence type="ECO:0000259" key="16">
    <source>
        <dbReference type="PROSITE" id="PS51320"/>
    </source>
</evidence>
<feature type="transmembrane region" description="Helical" evidence="14">
    <location>
        <begin position="613"/>
        <end position="633"/>
    </location>
</feature>
<dbReference type="CDD" id="cd00202">
    <property type="entry name" value="ZnF_GATA"/>
    <property type="match status" value="1"/>
</dbReference>
<reference evidence="17 18" key="1">
    <citation type="submission" date="2022-03" db="EMBL/GenBank/DDBJ databases">
        <authorList>
            <person name="Nunn A."/>
            <person name="Chopra R."/>
            <person name="Nunn A."/>
            <person name="Contreras Garrido A."/>
        </authorList>
    </citation>
    <scope>NUCLEOTIDE SEQUENCE [LARGE SCALE GENOMIC DNA]</scope>
</reference>
<dbReference type="GO" id="GO:0016020">
    <property type="term" value="C:membrane"/>
    <property type="evidence" value="ECO:0007669"/>
    <property type="project" value="UniProtKB-SubCell"/>
</dbReference>
<keyword evidence="7 14" id="KW-1133">Transmembrane helix</keyword>
<dbReference type="PANTHER" id="PTHR13414">
    <property type="entry name" value="HUEL-CATION TRANSPORTER"/>
    <property type="match status" value="1"/>
</dbReference>
<evidence type="ECO:0000256" key="6">
    <source>
        <dbReference type="ARBA" id="ARBA00022692"/>
    </source>
</evidence>
<dbReference type="InterPro" id="IPR058533">
    <property type="entry name" value="Cation_efflux_TM"/>
</dbReference>
<keyword evidence="18" id="KW-1185">Reference proteome</keyword>
<dbReference type="InterPro" id="IPR000679">
    <property type="entry name" value="Znf_GATA"/>
</dbReference>
<dbReference type="Pfam" id="PF06200">
    <property type="entry name" value="tify"/>
    <property type="match status" value="1"/>
</dbReference>
<feature type="domain" description="Tify" evidence="16">
    <location>
        <begin position="144"/>
        <end position="179"/>
    </location>
</feature>
<keyword evidence="11" id="KW-0804">Transcription</keyword>
<dbReference type="GO" id="GO:0006882">
    <property type="term" value="P:intracellular zinc ion homeostasis"/>
    <property type="evidence" value="ECO:0007669"/>
    <property type="project" value="TreeGrafter"/>
</dbReference>
<dbReference type="GO" id="GO:0006829">
    <property type="term" value="P:zinc ion transport"/>
    <property type="evidence" value="ECO:0007669"/>
    <property type="project" value="InterPro"/>
</dbReference>
<keyword evidence="8" id="KW-0805">Transcription regulation</keyword>
<protein>
    <submittedName>
        <fullName evidence="17">Uncharacterized protein</fullName>
    </submittedName>
</protein>